<dbReference type="PATRIC" id="fig|1229909.8.peg.148"/>
<dbReference type="PANTHER" id="PTHR19328:SF13">
    <property type="entry name" value="HIPL1 PROTEIN"/>
    <property type="match status" value="1"/>
</dbReference>
<organism evidence="2 3">
    <name type="scientific">Candidatus Nitrosopumilus sediminis</name>
    <dbReference type="NCBI Taxonomy" id="1229909"/>
    <lineage>
        <taxon>Archaea</taxon>
        <taxon>Nitrososphaerota</taxon>
        <taxon>Nitrososphaeria</taxon>
        <taxon>Nitrosopumilales</taxon>
        <taxon>Nitrosopumilaceae</taxon>
        <taxon>Nitrosopumilus</taxon>
    </lineage>
</organism>
<dbReference type="STRING" id="1229909.NSED_00700"/>
<dbReference type="Pfam" id="PF07995">
    <property type="entry name" value="GSDH"/>
    <property type="match status" value="1"/>
</dbReference>
<dbReference type="AlphaFoldDB" id="K0BA71"/>
<dbReference type="Proteomes" id="UP000006100">
    <property type="component" value="Chromosome"/>
</dbReference>
<accession>K0BA71</accession>
<sequence>MKVINRICKDCFLMDKKIQIAAIAVAAVFSILVLTSPTDPIPLPELNSNSKGDFVTILAENLDKPRAIAVSDDRIFVTEKDGMIRVIQNNTLLESPLATLRAADVFDGGLLGITVHPNFSNNHYLYVFLTYDENGNLWNKILRITESKNKLVDAETIFDKIPGSSFTNGGFIKFGPDEKLYVGTGTVSDASHLPQDLNSLSGKILRLNDDGSIPDDNPFSNSPVYSLGHRNPQGMTWDNDGNLFVAEFGPEKNDEINLIQPGKNYGWPEQQCSGNENFQDAILCYDPSIEPGGILFYSGDTLNFESSFIMASMRASNLYQLDFEEGLSSQKSILSGIGRVRDVVQGQDGSLYVITSNTDGKGFPDSMDDKLLRILK</sequence>
<keyword evidence="3" id="KW-1185">Reference proteome</keyword>
<dbReference type="KEGG" id="nir:NSED_00700"/>
<dbReference type="InterPro" id="IPR011042">
    <property type="entry name" value="6-blade_b-propeller_TolB-like"/>
</dbReference>
<dbReference type="EMBL" id="CP003843">
    <property type="protein sequence ID" value="AFS81952.1"/>
    <property type="molecule type" value="Genomic_DNA"/>
</dbReference>
<evidence type="ECO:0000259" key="1">
    <source>
        <dbReference type="Pfam" id="PF07995"/>
    </source>
</evidence>
<dbReference type="eggNOG" id="arCOG02796">
    <property type="taxonomic scope" value="Archaea"/>
</dbReference>
<name>K0BA71_9ARCH</name>
<gene>
    <name evidence="2" type="ORF">NSED_00700</name>
</gene>
<evidence type="ECO:0000313" key="3">
    <source>
        <dbReference type="Proteomes" id="UP000006100"/>
    </source>
</evidence>
<proteinExistence type="predicted"/>
<dbReference type="HOGENOM" id="CLU_012253_0_0_2"/>
<dbReference type="InterPro" id="IPR012938">
    <property type="entry name" value="Glc/Sorbosone_DH"/>
</dbReference>
<dbReference type="SUPFAM" id="SSF50952">
    <property type="entry name" value="Soluble quinoprotein glucose dehydrogenase"/>
    <property type="match status" value="1"/>
</dbReference>
<reference evidence="2 3" key="1">
    <citation type="journal article" date="2012" name="J. Bacteriol.">
        <title>Draft Genome Sequence of an Ammonia-Oxidizing Archaeon, "Candidatus Nitrosopumilus sediminis" AR2, from Svalbard in the Arctic Circle.</title>
        <authorList>
            <person name="Park S.J."/>
            <person name="Kim J.G."/>
            <person name="Jung M.Y."/>
            <person name="Kim S.J."/>
            <person name="Cha I.T."/>
            <person name="Ghai R."/>
            <person name="Martin-Cuadrado A.B."/>
            <person name="Rodriguez-Valera F."/>
            <person name="Rhee S.K."/>
        </authorList>
    </citation>
    <scope>NUCLEOTIDE SEQUENCE [LARGE SCALE GENOMIC DNA]</scope>
    <source>
        <strain evidence="2 3">AR2</strain>
    </source>
</reference>
<dbReference type="Gene3D" id="2.120.10.30">
    <property type="entry name" value="TolB, C-terminal domain"/>
    <property type="match status" value="1"/>
</dbReference>
<dbReference type="InterPro" id="IPR011041">
    <property type="entry name" value="Quinoprot_gluc/sorb_DH_b-prop"/>
</dbReference>
<feature type="domain" description="Glucose/Sorbosone dehydrogenase" evidence="1">
    <location>
        <begin position="62"/>
        <end position="361"/>
    </location>
</feature>
<protein>
    <submittedName>
        <fullName evidence="2">Glucose sorbosone dehydrogenase</fullName>
    </submittedName>
</protein>
<dbReference type="PANTHER" id="PTHR19328">
    <property type="entry name" value="HEDGEHOG-INTERACTING PROTEIN"/>
    <property type="match status" value="1"/>
</dbReference>
<evidence type="ECO:0000313" key="2">
    <source>
        <dbReference type="EMBL" id="AFS81952.1"/>
    </source>
</evidence>